<dbReference type="EMBL" id="FPJW01000002">
    <property type="protein sequence ID" value="SFX23219.1"/>
    <property type="molecule type" value="Genomic_DNA"/>
</dbReference>
<dbReference type="PIRSF" id="PIRSF016548">
    <property type="entry name" value="Rsd_AlgQ"/>
    <property type="match status" value="1"/>
</dbReference>
<keyword evidence="5" id="KW-1185">Reference proteome</keyword>
<dbReference type="AlphaFoldDB" id="A0A1K1VES8"/>
<dbReference type="RefSeq" id="WP_072325151.1">
    <property type="nucleotide sequence ID" value="NZ_FPJW01000002.1"/>
</dbReference>
<dbReference type="NCBIfam" id="NF008723">
    <property type="entry name" value="PRK11718.1"/>
    <property type="match status" value="1"/>
</dbReference>
<accession>A0A1K1VES8</accession>
<evidence type="ECO:0000256" key="1">
    <source>
        <dbReference type="ARBA" id="ARBA00023015"/>
    </source>
</evidence>
<dbReference type="Gene3D" id="1.20.120.1370">
    <property type="entry name" value="Regulator of RNA polymerase sigma(70) subunit, domain 4"/>
    <property type="match status" value="1"/>
</dbReference>
<evidence type="ECO:0000313" key="5">
    <source>
        <dbReference type="Proteomes" id="UP000182350"/>
    </source>
</evidence>
<dbReference type="GO" id="GO:0006355">
    <property type="term" value="P:regulation of DNA-templated transcription"/>
    <property type="evidence" value="ECO:0007669"/>
    <property type="project" value="InterPro"/>
</dbReference>
<sequence>MLESCKSAQERWGGVHQLIDRWLEERRQLLVSYNRLCSTLKDKGQISSEQLEAFREWLVDYLSAGHFEIYEQLLHEAEAFDDREAIALLDTSLPLLHDSTQALMQQEDRLTPLALSSLDATLSTTGELLAERFEHEDLLIERLHAVHAPLVTDTDPETAEA</sequence>
<reference evidence="4 5" key="1">
    <citation type="submission" date="2016-11" db="EMBL/GenBank/DDBJ databases">
        <authorList>
            <person name="Jaros S."/>
            <person name="Januszkiewicz K."/>
            <person name="Wedrychowicz H."/>
        </authorList>
    </citation>
    <scope>NUCLEOTIDE SEQUENCE [LARGE SCALE GENOMIC DNA]</scope>
    <source>
        <strain evidence="4 5">DSM 21637</strain>
    </source>
</reference>
<dbReference type="Pfam" id="PF04353">
    <property type="entry name" value="Rsd_AlgQ"/>
    <property type="match status" value="1"/>
</dbReference>
<evidence type="ECO:0000256" key="2">
    <source>
        <dbReference type="ARBA" id="ARBA00023163"/>
    </source>
</evidence>
<protein>
    <submittedName>
        <fullName evidence="4">Regulator of sigma D</fullName>
    </submittedName>
</protein>
<dbReference type="InterPro" id="IPR038309">
    <property type="entry name" value="Rsd/AlgQ_sf"/>
</dbReference>
<dbReference type="OrthoDB" id="5567237at2"/>
<gene>
    <name evidence="4" type="ORF">SAMN02745752_00916</name>
</gene>
<dbReference type="STRING" id="1122209.SAMN02745752_00916"/>
<comment type="similarity">
    <text evidence="3">Belongs to the Rsd/AlgQ family.</text>
</comment>
<name>A0A1K1VES8_9GAMM</name>
<organism evidence="4 5">
    <name type="scientific">Marinospirillum alkaliphilum DSM 21637</name>
    <dbReference type="NCBI Taxonomy" id="1122209"/>
    <lineage>
        <taxon>Bacteria</taxon>
        <taxon>Pseudomonadati</taxon>
        <taxon>Pseudomonadota</taxon>
        <taxon>Gammaproteobacteria</taxon>
        <taxon>Oceanospirillales</taxon>
        <taxon>Oceanospirillaceae</taxon>
        <taxon>Marinospirillum</taxon>
    </lineage>
</organism>
<evidence type="ECO:0000313" key="4">
    <source>
        <dbReference type="EMBL" id="SFX23219.1"/>
    </source>
</evidence>
<proteinExistence type="inferred from homology"/>
<evidence type="ECO:0000256" key="3">
    <source>
        <dbReference type="RuleBase" id="RU004409"/>
    </source>
</evidence>
<keyword evidence="2 3" id="KW-0804">Transcription</keyword>
<dbReference type="InterPro" id="IPR007448">
    <property type="entry name" value="Sigma70_reg_Rsd_AlgQ"/>
</dbReference>
<dbReference type="Proteomes" id="UP000182350">
    <property type="component" value="Unassembled WGS sequence"/>
</dbReference>
<keyword evidence="1 3" id="KW-0805">Transcription regulation</keyword>